<evidence type="ECO:0000313" key="1">
    <source>
        <dbReference type="EMBL" id="KAJ9653547.1"/>
    </source>
</evidence>
<dbReference type="Proteomes" id="UP001172386">
    <property type="component" value="Unassembled WGS sequence"/>
</dbReference>
<evidence type="ECO:0000313" key="2">
    <source>
        <dbReference type="Proteomes" id="UP001172386"/>
    </source>
</evidence>
<keyword evidence="2" id="KW-1185">Reference proteome</keyword>
<name>A0ACC3A0I4_9EURO</name>
<keyword evidence="1" id="KW-0547">Nucleotide-binding</keyword>
<dbReference type="EMBL" id="JAPDRQ010000150">
    <property type="protein sequence ID" value="KAJ9653547.1"/>
    <property type="molecule type" value="Genomic_DNA"/>
</dbReference>
<sequence length="1003" mass="112366">MSLKPFRPPSFKNPSLKKPENTESSRLSYCSVGESKRRKLSPNGDDSGTDEPAVEVIDQPARQERRPLKALHNPSSPVKPPIGNGAGKKYFSILWRKVTTKKNKTWDDDGVLSYHNGQAVAYTSKGHRIGGLVRDAAIEVDDMLSMSGKDVQIEAEITYEDFCRTIGRDNIASKSESVVIRQGMPLPAATQNNDRKPAKISLQEQMRQQIEKDRKTSQKTASSKPNLPQPRNAAFRQPLKDSQILAQVPSDTPIPRHDPGAPNALVFKRPKRAPIGKQIVDVVLDPILSKHLREHQREGVRFLYECVMDLRNFGGQGCILADDMGLGKTLQTIALIWTLVKQNPIYKDDPVIKKVLIVCPVTLVQNWKKEFRKWLGHDRLGVMSFEDKGSRLSMFDGRNFKVMVVGYERLRTIAEDLTRGAGIDLIVCDEGHRLKTLQNKSAKAIETLNTARRVILSGTPIQNDLNEFFAMVNFVNDGILGNPKAFVKDFEKPIMKSRQPKATEEDIEKGQEASDELARTTSPFILRRTADILSKYLPPKTEYVLFCRPTPEQANVYREVLKTSMFKSALGSHETALQMITILKKLCNSPALLKPQQGGDESTTPNSLQTLNEMLPKGLSRFYHNSYASKIRLLDELLHQIRTTTNDKVVLVSNYTATLNLMENLLHSSGMSFRRLDGSVPNTKRQAMVDEFNRASPATCFAFLLSAKAGGMGINLIGANRLVLFDVDWNPATDDQAMARIHREGQKKSCKIYRFLIKGGLEERIWQRQVVKRGLADSIMESGSTTGVKKSKGKAAFGLDELRDLFRLDETEGLRTHDLISCGCNGKGHIYKEYDDLDRHDEKAAQNKNTDLDTESEDEADKILPAFSITRASRLTDQDLEDQERSISTGSSPRKSPSKRQRKQQEEEMQELLTYTHIDTSDVSKLDGGSKEESDVLDGHEQAIDDPCLFHVLRQGGDIITGNIAYIFTKKSKVCGMDEIDDSEAENKSAIQEVKSISDFMAA</sequence>
<keyword evidence="1" id="KW-0347">Helicase</keyword>
<organism evidence="1 2">
    <name type="scientific">Neophaeococcomyces mojaviensis</name>
    <dbReference type="NCBI Taxonomy" id="3383035"/>
    <lineage>
        <taxon>Eukaryota</taxon>
        <taxon>Fungi</taxon>
        <taxon>Dikarya</taxon>
        <taxon>Ascomycota</taxon>
        <taxon>Pezizomycotina</taxon>
        <taxon>Eurotiomycetes</taxon>
        <taxon>Chaetothyriomycetidae</taxon>
        <taxon>Chaetothyriales</taxon>
        <taxon>Chaetothyriales incertae sedis</taxon>
        <taxon>Neophaeococcomyces</taxon>
    </lineage>
</organism>
<accession>A0ACC3A0I4</accession>
<proteinExistence type="predicted"/>
<gene>
    <name evidence="1" type="primary">RDH54</name>
    <name evidence="1" type="ORF">H2198_007267</name>
</gene>
<keyword evidence="1" id="KW-0067">ATP-binding</keyword>
<keyword evidence="1" id="KW-0378">Hydrolase</keyword>
<protein>
    <submittedName>
        <fullName evidence="1">Helicase</fullName>
    </submittedName>
</protein>
<reference evidence="1" key="1">
    <citation type="submission" date="2022-10" db="EMBL/GenBank/DDBJ databases">
        <title>Culturing micro-colonial fungi from biological soil crusts in the Mojave desert and describing Neophaeococcomyces mojavensis, and introducing the new genera and species Taxawa tesnikishii.</title>
        <authorList>
            <person name="Kurbessoian T."/>
            <person name="Stajich J.E."/>
        </authorList>
    </citation>
    <scope>NUCLEOTIDE SEQUENCE</scope>
    <source>
        <strain evidence="1">JES_112</strain>
    </source>
</reference>
<comment type="caution">
    <text evidence="1">The sequence shown here is derived from an EMBL/GenBank/DDBJ whole genome shotgun (WGS) entry which is preliminary data.</text>
</comment>